<keyword evidence="13" id="KW-0239">DNA-directed DNA polymerase</keyword>
<evidence type="ECO:0000256" key="11">
    <source>
        <dbReference type="ARBA" id="ARBA00022839"/>
    </source>
</evidence>
<dbReference type="EC" id="6.5.1.1" evidence="2"/>
<feature type="compositionally biased region" description="Acidic residues" evidence="21">
    <location>
        <begin position="208"/>
        <end position="217"/>
    </location>
</feature>
<accession>A0ABS5PBF6</accession>
<evidence type="ECO:0000256" key="17">
    <source>
        <dbReference type="ARBA" id="ARBA00023211"/>
    </source>
</evidence>
<evidence type="ECO:0000313" key="23">
    <source>
        <dbReference type="EMBL" id="MBS7231649.1"/>
    </source>
</evidence>
<dbReference type="RefSeq" id="WP_213299512.1">
    <property type="nucleotide sequence ID" value="NZ_JAGYVZ010000009.1"/>
</dbReference>
<dbReference type="EMBL" id="JAGYVZ010000009">
    <property type="protein sequence ID" value="MBS7231649.1"/>
    <property type="molecule type" value="Genomic_DNA"/>
</dbReference>
<proteinExistence type="predicted"/>
<feature type="region of interest" description="Disordered" evidence="21">
    <location>
        <begin position="1"/>
        <end position="20"/>
    </location>
</feature>
<dbReference type="GO" id="GO:0003910">
    <property type="term" value="F:DNA ligase (ATP) activity"/>
    <property type="evidence" value="ECO:0007669"/>
    <property type="project" value="UniProtKB-EC"/>
</dbReference>
<evidence type="ECO:0000256" key="10">
    <source>
        <dbReference type="ARBA" id="ARBA00022801"/>
    </source>
</evidence>
<comment type="cofactor">
    <cofactor evidence="1">
        <name>Mn(2+)</name>
        <dbReference type="ChEBI" id="CHEBI:29035"/>
    </cofactor>
</comment>
<keyword evidence="9" id="KW-0227">DNA damage</keyword>
<keyword evidence="6" id="KW-0540">Nuclease</keyword>
<evidence type="ECO:0000256" key="12">
    <source>
        <dbReference type="ARBA" id="ARBA00022840"/>
    </source>
</evidence>
<evidence type="ECO:0000256" key="4">
    <source>
        <dbReference type="ARBA" id="ARBA00022679"/>
    </source>
</evidence>
<keyword evidence="7" id="KW-0479">Metal-binding</keyword>
<dbReference type="InterPro" id="IPR014146">
    <property type="entry name" value="LigD_ligase_dom"/>
</dbReference>
<keyword evidence="16" id="KW-0234">DNA repair</keyword>
<evidence type="ECO:0000256" key="18">
    <source>
        <dbReference type="ARBA" id="ARBA00023268"/>
    </source>
</evidence>
<dbReference type="PANTHER" id="PTHR42705">
    <property type="entry name" value="BIFUNCTIONAL NON-HOMOLOGOUS END JOINING PROTEIN LIGD"/>
    <property type="match status" value="1"/>
</dbReference>
<evidence type="ECO:0000256" key="9">
    <source>
        <dbReference type="ARBA" id="ARBA00022763"/>
    </source>
</evidence>
<dbReference type="Pfam" id="PF04679">
    <property type="entry name" value="DNA_ligase_A_C"/>
    <property type="match status" value="1"/>
</dbReference>
<evidence type="ECO:0000313" key="24">
    <source>
        <dbReference type="Proteomes" id="UP000722625"/>
    </source>
</evidence>
<dbReference type="InterPro" id="IPR012309">
    <property type="entry name" value="DNA_ligase_ATP-dep_C"/>
</dbReference>
<keyword evidence="11" id="KW-0269">Exonuclease</keyword>
<keyword evidence="15" id="KW-0233">DNA recombination</keyword>
<evidence type="ECO:0000259" key="22">
    <source>
        <dbReference type="PROSITE" id="PS50160"/>
    </source>
</evidence>
<feature type="compositionally biased region" description="Basic and acidic residues" evidence="21">
    <location>
        <begin position="8"/>
        <end position="20"/>
    </location>
</feature>
<feature type="region of interest" description="Disordered" evidence="21">
    <location>
        <begin position="546"/>
        <end position="593"/>
    </location>
</feature>
<dbReference type="InterPro" id="IPR012340">
    <property type="entry name" value="NA-bd_OB-fold"/>
</dbReference>
<dbReference type="SUPFAM" id="SSF50249">
    <property type="entry name" value="Nucleic acid-binding proteins"/>
    <property type="match status" value="1"/>
</dbReference>
<evidence type="ECO:0000256" key="7">
    <source>
        <dbReference type="ARBA" id="ARBA00022723"/>
    </source>
</evidence>
<evidence type="ECO:0000256" key="6">
    <source>
        <dbReference type="ARBA" id="ARBA00022722"/>
    </source>
</evidence>
<dbReference type="NCBIfam" id="TIGR02777">
    <property type="entry name" value="LigD_PE_dom"/>
    <property type="match status" value="1"/>
</dbReference>
<name>A0ABS5PBF6_9FLAO</name>
<dbReference type="Pfam" id="PF13298">
    <property type="entry name" value="LigD_N"/>
    <property type="match status" value="1"/>
</dbReference>
<keyword evidence="14" id="KW-0238">DNA-binding</keyword>
<keyword evidence="10" id="KW-0378">Hydrolase</keyword>
<dbReference type="Gene3D" id="2.40.50.140">
    <property type="entry name" value="Nucleic acid-binding proteins"/>
    <property type="match status" value="1"/>
</dbReference>
<keyword evidence="17" id="KW-0464">Manganese</keyword>
<dbReference type="Pfam" id="PF01068">
    <property type="entry name" value="DNA_ligase_A_M"/>
    <property type="match status" value="1"/>
</dbReference>
<gene>
    <name evidence="23" type="primary">ligD</name>
    <name evidence="23" type="ORF">KHA90_11495</name>
</gene>
<sequence length="899" mass="103395">MSLSKYNQKRDFKQTKEPKGKVEKSASNLIFVVQKHAASHLHYDFRLEIDGVLKSWAVPKGPSMNPDDKRLAMMVEDHPYSYKDFEGTIPEGNYGAGNVIVWDNGTYTPDEPSENAEKKLLADLKKGHLSFILKGKKLKGEFSLIKLKGKQENAWLLIKKQDSEATETDILKKDKSVISERSLEELEKNSKKAAEKTKEKTKQKSAEIIEDESEEEIDEKKPSKKRKSSTIESASFIKPMLANIKEEPFDDSDWVFENKYDGYRAVSVINSTEVQLFSRNELSFNSNFKPIADELKKIDHVAVLDGEVVVEDENGKANFQLLQNYIKTGLGTLKYYVFDLLNLDGNSITDLSLLERKELLKILFNKYDFTNVFYSEHTVEKGIEQFELAIKNKTEGIIAKKADSIYSPNRRSNDWLKIKIANEEEAIIIGVTKPKNSRKYFGAILLGQYYGKRLQFIGKCGTGFNDATLKELYTKLEPLFVNESPLSEKINIRDEIQWVKPKLVCQIKFSEWTNDKHLRHPVYLGLRIDKKAAEVFLPSNIKMETSAEKPKKEARREMKDEPQKDIKKETREEARSEKQENENSITEKPKNKMENDYDLKIGKTTLHLTNQNKVYFPDDNITKGEIVQYYNEVADLILPYLKDRPQSMNRFPNGINGPSFYQKDVDVDKVPSWLKTKKVFSESNDEYLDYLICNDKPTLLYMANLGCIEMNPWNSTIKHVENPDWLVIDIDPEKDDFTEVVKTALTVKEVLDELETECYCKTSGATGLHVYIPLGAKYDYDSIKIFGELLATEIQSRLPETTSLERSIKKRNHKIYIDYLQNRRGQTLAAPYSVRPKPGATVSTPLEWDEVNSKLHPSQFTIKNVMKRFEKKGDLWKPVLGKGANIKKILQKLESKSLD</sequence>
<evidence type="ECO:0000256" key="3">
    <source>
        <dbReference type="ARBA" id="ARBA00022598"/>
    </source>
</evidence>
<keyword evidence="12" id="KW-0067">ATP-binding</keyword>
<feature type="compositionally biased region" description="Basic and acidic residues" evidence="21">
    <location>
        <begin position="186"/>
        <end position="207"/>
    </location>
</feature>
<dbReference type="Pfam" id="PF21686">
    <property type="entry name" value="LigD_Prim-Pol"/>
    <property type="match status" value="1"/>
</dbReference>
<reference evidence="23 24" key="1">
    <citation type="journal article" date="2018" name="Int. J. Syst. Evol. Microbiol.">
        <title>Flavobacterium chryseum sp. nov. and Flavobacterium psychroterrae sp. nov., novel environmental bacteria isolated from Antarctica.</title>
        <authorList>
            <person name="Kralova S."/>
            <person name="Svec P."/>
            <person name="Busse H.J."/>
            <person name="Stankova E."/>
            <person name="Vaczi P."/>
            <person name="Sedlacek I."/>
        </authorList>
    </citation>
    <scope>NUCLEOTIDE SEQUENCE [LARGE SCALE GENOMIC DNA]</scope>
    <source>
        <strain evidence="23 24">CCM 8827</strain>
    </source>
</reference>
<comment type="caution">
    <text evidence="23">The sequence shown here is derived from an EMBL/GenBank/DDBJ whole genome shotgun (WGS) entry which is preliminary data.</text>
</comment>
<dbReference type="Gene3D" id="3.30.470.30">
    <property type="entry name" value="DNA ligase/mRNA capping enzyme"/>
    <property type="match status" value="1"/>
</dbReference>
<evidence type="ECO:0000256" key="20">
    <source>
        <dbReference type="ARBA" id="ARBA00034003"/>
    </source>
</evidence>
<keyword evidence="5" id="KW-0548">Nucleotidyltransferase</keyword>
<feature type="region of interest" description="Disordered" evidence="21">
    <location>
        <begin position="186"/>
        <end position="231"/>
    </location>
</feature>
<dbReference type="PANTHER" id="PTHR42705:SF3">
    <property type="entry name" value="ATP-DEPENDENT DNA LIGASE"/>
    <property type="match status" value="1"/>
</dbReference>
<dbReference type="InterPro" id="IPR012310">
    <property type="entry name" value="DNA_ligase_ATP-dep_cent"/>
</dbReference>
<evidence type="ECO:0000256" key="8">
    <source>
        <dbReference type="ARBA" id="ARBA00022741"/>
    </source>
</evidence>
<dbReference type="NCBIfam" id="TIGR02776">
    <property type="entry name" value="NHEJ_ligase_prk"/>
    <property type="match status" value="1"/>
</dbReference>
<dbReference type="Gene3D" id="3.90.920.10">
    <property type="entry name" value="DNA primase, PRIM domain"/>
    <property type="match status" value="1"/>
</dbReference>
<keyword evidence="8" id="KW-0547">Nucleotide-binding</keyword>
<dbReference type="Proteomes" id="UP000722625">
    <property type="component" value="Unassembled WGS sequence"/>
</dbReference>
<evidence type="ECO:0000256" key="14">
    <source>
        <dbReference type="ARBA" id="ARBA00023125"/>
    </source>
</evidence>
<dbReference type="InterPro" id="IPR014145">
    <property type="entry name" value="LigD_pol_dom"/>
</dbReference>
<protein>
    <recommendedName>
        <fullName evidence="2">DNA ligase (ATP)</fullName>
        <ecNumber evidence="2">6.5.1.1</ecNumber>
    </recommendedName>
    <alternativeName>
        <fullName evidence="19">NHEJ DNA polymerase</fullName>
    </alternativeName>
</protein>
<dbReference type="InterPro" id="IPR052171">
    <property type="entry name" value="NHEJ_LigD"/>
</dbReference>
<evidence type="ECO:0000256" key="5">
    <source>
        <dbReference type="ARBA" id="ARBA00022695"/>
    </source>
</evidence>
<keyword evidence="3 23" id="KW-0436">Ligase</keyword>
<evidence type="ECO:0000256" key="21">
    <source>
        <dbReference type="SAM" id="MobiDB-lite"/>
    </source>
</evidence>
<dbReference type="InterPro" id="IPR014143">
    <property type="entry name" value="NHEJ_ligase_prk"/>
</dbReference>
<keyword evidence="18" id="KW-0511">Multifunctional enzyme</keyword>
<dbReference type="Gene3D" id="3.30.1490.70">
    <property type="match status" value="1"/>
</dbReference>
<dbReference type="NCBIfam" id="TIGR02779">
    <property type="entry name" value="NHEJ_ligase_lig"/>
    <property type="match status" value="1"/>
</dbReference>
<dbReference type="InterPro" id="IPR014144">
    <property type="entry name" value="LigD_PE_domain"/>
</dbReference>
<evidence type="ECO:0000256" key="13">
    <source>
        <dbReference type="ARBA" id="ARBA00022932"/>
    </source>
</evidence>
<feature type="domain" description="ATP-dependent DNA ligase family profile" evidence="22">
    <location>
        <begin position="335"/>
        <end position="459"/>
    </location>
</feature>
<evidence type="ECO:0000256" key="19">
    <source>
        <dbReference type="ARBA" id="ARBA00029943"/>
    </source>
</evidence>
<keyword evidence="4" id="KW-0808">Transferase</keyword>
<dbReference type="CDD" id="cd07971">
    <property type="entry name" value="OBF_DNA_ligase_LigD"/>
    <property type="match status" value="1"/>
</dbReference>
<dbReference type="CDD" id="cd04865">
    <property type="entry name" value="LigD_Pol_like_2"/>
    <property type="match status" value="1"/>
</dbReference>
<evidence type="ECO:0000256" key="15">
    <source>
        <dbReference type="ARBA" id="ARBA00023172"/>
    </source>
</evidence>
<dbReference type="NCBIfam" id="TIGR02778">
    <property type="entry name" value="ligD_pol"/>
    <property type="match status" value="1"/>
</dbReference>
<comment type="catalytic activity">
    <reaction evidence="20">
        <text>ATP + (deoxyribonucleotide)n-3'-hydroxyl + 5'-phospho-(deoxyribonucleotide)m = (deoxyribonucleotide)n+m + AMP + diphosphate.</text>
        <dbReference type="EC" id="6.5.1.1"/>
    </reaction>
</comment>
<dbReference type="SUPFAM" id="SSF56091">
    <property type="entry name" value="DNA ligase/mRNA capping enzyme, catalytic domain"/>
    <property type="match status" value="1"/>
</dbReference>
<dbReference type="PROSITE" id="PS50160">
    <property type="entry name" value="DNA_LIGASE_A3"/>
    <property type="match status" value="1"/>
</dbReference>
<evidence type="ECO:0000256" key="16">
    <source>
        <dbReference type="ARBA" id="ARBA00023204"/>
    </source>
</evidence>
<evidence type="ECO:0000256" key="2">
    <source>
        <dbReference type="ARBA" id="ARBA00012727"/>
    </source>
</evidence>
<dbReference type="CDD" id="cd07906">
    <property type="entry name" value="Adenylation_DNA_ligase_LigD_LigC"/>
    <property type="match status" value="1"/>
</dbReference>
<keyword evidence="24" id="KW-1185">Reference proteome</keyword>
<organism evidence="23 24">
    <name type="scientific">Flavobacterium psychroterrae</name>
    <dbReference type="NCBI Taxonomy" id="2133767"/>
    <lineage>
        <taxon>Bacteria</taxon>
        <taxon>Pseudomonadati</taxon>
        <taxon>Bacteroidota</taxon>
        <taxon>Flavobacteriia</taxon>
        <taxon>Flavobacteriales</taxon>
        <taxon>Flavobacteriaceae</taxon>
        <taxon>Flavobacterium</taxon>
    </lineage>
</organism>
<evidence type="ECO:0000256" key="1">
    <source>
        <dbReference type="ARBA" id="ARBA00001936"/>
    </source>
</evidence>